<reference evidence="1" key="1">
    <citation type="submission" date="2021-06" db="EMBL/GenBank/DDBJ databases">
        <authorList>
            <person name="Kallberg Y."/>
            <person name="Tangrot J."/>
            <person name="Rosling A."/>
        </authorList>
    </citation>
    <scope>NUCLEOTIDE SEQUENCE</scope>
    <source>
        <strain evidence="1">MA461A</strain>
    </source>
</reference>
<accession>A0ACA9RSD1</accession>
<gene>
    <name evidence="1" type="ORF">RPERSI_LOCUS22597</name>
</gene>
<dbReference type="Proteomes" id="UP000789920">
    <property type="component" value="Unassembled WGS sequence"/>
</dbReference>
<sequence length="247" mass="27465">EQGSTGVRSRPTKSSNSTPKDVPEARTSSNSSKSTKVKASLTRSGTPYYCPPGRIAFIAFLIVRLTAVFFSNIADCDEVFNYWEPTHYLQYGYGMQTWEYSPEYAIRSWAYIKLHAIIVCALSESMFYIAALTHLGPRVGRYLIITMLLSAGMWNASTAYLPSTFAMYTTMVAFFYALMPVSTTSGRRAHGTIFWVGLGSLLGWPFSAAVGIPAAFEELVLRNALKKPFERIRRLISGVITSLCIIL</sequence>
<comment type="caution">
    <text evidence="1">The sequence shown here is derived from an EMBL/GenBank/DDBJ whole genome shotgun (WGS) entry which is preliminary data.</text>
</comment>
<name>A0ACA9RSD1_9GLOM</name>
<proteinExistence type="predicted"/>
<evidence type="ECO:0000313" key="1">
    <source>
        <dbReference type="EMBL" id="CAG8808323.1"/>
    </source>
</evidence>
<evidence type="ECO:0000313" key="2">
    <source>
        <dbReference type="Proteomes" id="UP000789920"/>
    </source>
</evidence>
<organism evidence="1 2">
    <name type="scientific">Racocetra persica</name>
    <dbReference type="NCBI Taxonomy" id="160502"/>
    <lineage>
        <taxon>Eukaryota</taxon>
        <taxon>Fungi</taxon>
        <taxon>Fungi incertae sedis</taxon>
        <taxon>Mucoromycota</taxon>
        <taxon>Glomeromycotina</taxon>
        <taxon>Glomeromycetes</taxon>
        <taxon>Diversisporales</taxon>
        <taxon>Gigasporaceae</taxon>
        <taxon>Racocetra</taxon>
    </lineage>
</organism>
<protein>
    <submittedName>
        <fullName evidence="1">18095_t:CDS:1</fullName>
    </submittedName>
</protein>
<feature type="non-terminal residue" evidence="1">
    <location>
        <position position="1"/>
    </location>
</feature>
<dbReference type="EMBL" id="CAJVQC010068714">
    <property type="protein sequence ID" value="CAG8808323.1"/>
    <property type="molecule type" value="Genomic_DNA"/>
</dbReference>
<feature type="non-terminal residue" evidence="1">
    <location>
        <position position="247"/>
    </location>
</feature>
<keyword evidence="2" id="KW-1185">Reference proteome</keyword>